<evidence type="ECO:0000256" key="1">
    <source>
        <dbReference type="SAM" id="MobiDB-lite"/>
    </source>
</evidence>
<comment type="caution">
    <text evidence="2">The sequence shown here is derived from an EMBL/GenBank/DDBJ whole genome shotgun (WGS) entry which is preliminary data.</text>
</comment>
<evidence type="ECO:0000313" key="2">
    <source>
        <dbReference type="EMBL" id="KAF6501121.1"/>
    </source>
</evidence>
<protein>
    <submittedName>
        <fullName evidence="2">Uncharacterized protein</fullName>
    </submittedName>
</protein>
<proteinExistence type="predicted"/>
<organism evidence="2 3">
    <name type="scientific">Molossus molossus</name>
    <name type="common">Pallas' mastiff bat</name>
    <name type="synonym">Vespertilio molossus</name>
    <dbReference type="NCBI Taxonomy" id="27622"/>
    <lineage>
        <taxon>Eukaryota</taxon>
        <taxon>Metazoa</taxon>
        <taxon>Chordata</taxon>
        <taxon>Craniata</taxon>
        <taxon>Vertebrata</taxon>
        <taxon>Euteleostomi</taxon>
        <taxon>Mammalia</taxon>
        <taxon>Eutheria</taxon>
        <taxon>Laurasiatheria</taxon>
        <taxon>Chiroptera</taxon>
        <taxon>Yangochiroptera</taxon>
        <taxon>Molossidae</taxon>
        <taxon>Molossus</taxon>
    </lineage>
</organism>
<keyword evidence="3" id="KW-1185">Reference proteome</keyword>
<dbReference type="InParanoid" id="A0A7J8JX82"/>
<reference evidence="2 3" key="1">
    <citation type="journal article" date="2020" name="Nature">
        <title>Six reference-quality genomes reveal evolution of bat adaptations.</title>
        <authorList>
            <person name="Jebb D."/>
            <person name="Huang Z."/>
            <person name="Pippel M."/>
            <person name="Hughes G.M."/>
            <person name="Lavrichenko K."/>
            <person name="Devanna P."/>
            <person name="Winkler S."/>
            <person name="Jermiin L.S."/>
            <person name="Skirmuntt E.C."/>
            <person name="Katzourakis A."/>
            <person name="Burkitt-Gray L."/>
            <person name="Ray D.A."/>
            <person name="Sullivan K.A.M."/>
            <person name="Roscito J.G."/>
            <person name="Kirilenko B.M."/>
            <person name="Davalos L.M."/>
            <person name="Corthals A.P."/>
            <person name="Power M.L."/>
            <person name="Jones G."/>
            <person name="Ransome R.D."/>
            <person name="Dechmann D.K.N."/>
            <person name="Locatelli A.G."/>
            <person name="Puechmaille S.J."/>
            <person name="Fedrigo O."/>
            <person name="Jarvis E.D."/>
            <person name="Hiller M."/>
            <person name="Vernes S.C."/>
            <person name="Myers E.W."/>
            <person name="Teeling E.C."/>
        </authorList>
    </citation>
    <scope>NUCLEOTIDE SEQUENCE [LARGE SCALE GENOMIC DNA]</scope>
    <source>
        <strain evidence="2">MMolMol1</strain>
        <tissue evidence="2">Muscle</tissue>
    </source>
</reference>
<dbReference type="AlphaFoldDB" id="A0A7J8JX82"/>
<name>A0A7J8JX82_MOLMO</name>
<sequence length="166" mass="18126">MFLCATIHFVTRFGSETSPALNLASEVDVVPSEYVPSKMLVQKGVSAACHPSHPAQGKEPPPGQAAARTLPGSSGRRCENPEGPWATLVFHSVGSSSPCPHLHPPCGFSQFELSRLNTLIFKPEESRTPRFGLRVRGFQEALLAWIDNVLIKMPSVWNVCFKKADD</sequence>
<feature type="region of interest" description="Disordered" evidence="1">
    <location>
        <begin position="48"/>
        <end position="78"/>
    </location>
</feature>
<accession>A0A7J8JX82</accession>
<dbReference type="EMBL" id="JACASF010000001">
    <property type="protein sequence ID" value="KAF6501121.1"/>
    <property type="molecule type" value="Genomic_DNA"/>
</dbReference>
<dbReference type="Proteomes" id="UP000550707">
    <property type="component" value="Unassembled WGS sequence"/>
</dbReference>
<gene>
    <name evidence="2" type="ORF">HJG59_008100</name>
</gene>
<evidence type="ECO:0000313" key="3">
    <source>
        <dbReference type="Proteomes" id="UP000550707"/>
    </source>
</evidence>